<proteinExistence type="predicted"/>
<dbReference type="AlphaFoldDB" id="W6RAL7"/>
<dbReference type="RefSeq" id="WP_157997336.1">
    <property type="nucleotide sequence ID" value="NZ_HG916852.1"/>
</dbReference>
<accession>W6RAL7</accession>
<dbReference type="HOGENOM" id="CLU_2370841_0_0_5"/>
<evidence type="ECO:0000313" key="2">
    <source>
        <dbReference type="Proteomes" id="UP000019443"/>
    </source>
</evidence>
<sequence length="95" mass="10643">MNKTPASFDDLQEQARELGFDEVTLILSQSKASNKFVVRSNINRHARMARVIEAVEHSIIEKMIRNLGADAPFARYLHRRHAKGKCPPSGGENIG</sequence>
<dbReference type="Proteomes" id="UP000019443">
    <property type="component" value="Chromosome"/>
</dbReference>
<reference evidence="1" key="1">
    <citation type="submission" date="2013-11" db="EMBL/GenBank/DDBJ databases">
        <title>Draft genome sequence of the broad-host-range Rhizobium sp. LPU83 strain, a member of the low-genetic diversity Oregon-like Rhizobium sp. group.</title>
        <authorList>
            <person name="Wibberg D."/>
            <person name="Puehler A."/>
            <person name="Schlueter A."/>
        </authorList>
    </citation>
    <scope>NUCLEOTIDE SEQUENCE [LARGE SCALE GENOMIC DNA]</scope>
    <source>
        <strain evidence="1">LPU83</strain>
    </source>
</reference>
<dbReference type="KEGG" id="rhl:LPU83_1735"/>
<gene>
    <name evidence="1" type="ORF">LPU83_1735</name>
</gene>
<protein>
    <submittedName>
        <fullName evidence="1">Uncharacterized protein</fullName>
    </submittedName>
</protein>
<keyword evidence="2" id="KW-1185">Reference proteome</keyword>
<organism evidence="1 2">
    <name type="scientific">Rhizobium favelukesii</name>
    <dbReference type="NCBI Taxonomy" id="348824"/>
    <lineage>
        <taxon>Bacteria</taxon>
        <taxon>Pseudomonadati</taxon>
        <taxon>Pseudomonadota</taxon>
        <taxon>Alphaproteobacteria</taxon>
        <taxon>Hyphomicrobiales</taxon>
        <taxon>Rhizobiaceae</taxon>
        <taxon>Rhizobium/Agrobacterium group</taxon>
        <taxon>Rhizobium</taxon>
    </lineage>
</organism>
<evidence type="ECO:0000313" key="1">
    <source>
        <dbReference type="EMBL" id="CDM57400.1"/>
    </source>
</evidence>
<dbReference type="EMBL" id="HG916852">
    <property type="protein sequence ID" value="CDM57400.1"/>
    <property type="molecule type" value="Genomic_DNA"/>
</dbReference>
<name>W6RAL7_9HYPH</name>